<evidence type="ECO:0000256" key="1">
    <source>
        <dbReference type="SAM" id="Coils"/>
    </source>
</evidence>
<dbReference type="Gene3D" id="1.20.1260.10">
    <property type="match status" value="1"/>
</dbReference>
<gene>
    <name evidence="2" type="ORF">SAMN05660649_04725</name>
</gene>
<protein>
    <submittedName>
        <fullName evidence="2">Coat F domain-containing protein</fullName>
    </submittedName>
</protein>
<dbReference type="OrthoDB" id="1685263at2"/>
<sequence>MQFNDQDILTDLLQNIKAISVDYHNAVLESANDNVRNTLIQLNNEEINLQRQVFNLMRDRNWHQINAADTSNQSKIGAEVDHHQLPY</sequence>
<dbReference type="InterPro" id="IPR012851">
    <property type="entry name" value="Spore_coat_CotF-like"/>
</dbReference>
<dbReference type="Pfam" id="PF07875">
    <property type="entry name" value="Coat_F"/>
    <property type="match status" value="1"/>
</dbReference>
<dbReference type="EMBL" id="FOOX01000024">
    <property type="protein sequence ID" value="SFH31901.1"/>
    <property type="molecule type" value="Genomic_DNA"/>
</dbReference>
<feature type="coiled-coil region" evidence="1">
    <location>
        <begin position="25"/>
        <end position="52"/>
    </location>
</feature>
<dbReference type="STRING" id="341036.SAMN05660649_04725"/>
<dbReference type="AlphaFoldDB" id="A0A1I2Z4H2"/>
<evidence type="ECO:0000313" key="2">
    <source>
        <dbReference type="EMBL" id="SFH31901.1"/>
    </source>
</evidence>
<keyword evidence="1" id="KW-0175">Coiled coil</keyword>
<dbReference type="RefSeq" id="WP_092475172.1">
    <property type="nucleotide sequence ID" value="NZ_FOOX01000024.1"/>
</dbReference>
<proteinExistence type="predicted"/>
<name>A0A1I2Z4H2_9FIRM</name>
<dbReference type="InterPro" id="IPR012347">
    <property type="entry name" value="Ferritin-like"/>
</dbReference>
<evidence type="ECO:0000313" key="3">
    <source>
        <dbReference type="Proteomes" id="UP000199337"/>
    </source>
</evidence>
<organism evidence="2 3">
    <name type="scientific">Desulfotruncus arcticus DSM 17038</name>
    <dbReference type="NCBI Taxonomy" id="1121424"/>
    <lineage>
        <taxon>Bacteria</taxon>
        <taxon>Bacillati</taxon>
        <taxon>Bacillota</taxon>
        <taxon>Clostridia</taxon>
        <taxon>Eubacteriales</taxon>
        <taxon>Desulfallaceae</taxon>
        <taxon>Desulfotruncus</taxon>
    </lineage>
</organism>
<dbReference type="Proteomes" id="UP000199337">
    <property type="component" value="Unassembled WGS sequence"/>
</dbReference>
<keyword evidence="3" id="KW-1185">Reference proteome</keyword>
<accession>A0A1I2Z4H2</accession>
<reference evidence="3" key="1">
    <citation type="submission" date="2016-10" db="EMBL/GenBank/DDBJ databases">
        <authorList>
            <person name="Varghese N."/>
            <person name="Submissions S."/>
        </authorList>
    </citation>
    <scope>NUCLEOTIDE SEQUENCE [LARGE SCALE GENOMIC DNA]</scope>
    <source>
        <strain evidence="3">DSM 17038</strain>
    </source>
</reference>